<dbReference type="AlphaFoldDB" id="A0AAV2U0W1"/>
<evidence type="ECO:0000256" key="1">
    <source>
        <dbReference type="SAM" id="MobiDB-lite"/>
    </source>
</evidence>
<sequence>MNMTSRVDSNLSVCDQTELFTRTFIGKKYSSFSELTAVLEDFEKVACIHFATRSSVLSCPGDPCIYKSITYMCIYGDFGNRSQSTGLRTHRSKSKMCPVRFSVVQKGGYLTIGPRCCYMTHNHLCSKIEYDLYHASRKLTADEEADLMRLLNHNAPTDNVRLLAQLQFGKYLTNSDISNLRQKAAKASMDTKRREVVVNRTDPIRKVGAYRRKRLSVFCDKRCVISEQNNDLPESITAHQPADSDPSSVLEPQSAECREVLAAKEIEVIHRAQLLKNLSSPALYSRLLDRISALMHEFECTIENSKKSGESNSDTHRKADVVTSHGRIGKSMPYSQTSEKFTEPSSSRVQARDRRYSVVNLDLCFERTFSTDENTKRPRTIRDFAVDADAPCKENYPA</sequence>
<proteinExistence type="predicted"/>
<accession>A0AAV2U0W1</accession>
<evidence type="ECO:0000313" key="3">
    <source>
        <dbReference type="Proteomes" id="UP001497525"/>
    </source>
</evidence>
<dbReference type="InterPro" id="IPR052579">
    <property type="entry name" value="Zinc_finger_SWIM"/>
</dbReference>
<dbReference type="PANTHER" id="PTHR31569">
    <property type="entry name" value="SWIM-TYPE DOMAIN-CONTAINING PROTEIN"/>
    <property type="match status" value="1"/>
</dbReference>
<gene>
    <name evidence="2" type="ORF">CDAUBV1_LOCUS17560</name>
</gene>
<dbReference type="PANTHER" id="PTHR31569:SF4">
    <property type="entry name" value="SWIM-TYPE DOMAIN-CONTAINING PROTEIN"/>
    <property type="match status" value="1"/>
</dbReference>
<comment type="caution">
    <text evidence="2">The sequence shown here is derived from an EMBL/GenBank/DDBJ whole genome shotgun (WGS) entry which is preliminary data.</text>
</comment>
<feature type="region of interest" description="Disordered" evidence="1">
    <location>
        <begin position="328"/>
        <end position="349"/>
    </location>
</feature>
<dbReference type="EMBL" id="CAXLJL010001011">
    <property type="protein sequence ID" value="CAL5142322.1"/>
    <property type="molecule type" value="Genomic_DNA"/>
</dbReference>
<evidence type="ECO:0000313" key="2">
    <source>
        <dbReference type="EMBL" id="CAL5142322.1"/>
    </source>
</evidence>
<name>A0AAV2U0W1_CALDB</name>
<feature type="compositionally biased region" description="Polar residues" evidence="1">
    <location>
        <begin position="333"/>
        <end position="349"/>
    </location>
</feature>
<protein>
    <submittedName>
        <fullName evidence="2">Uncharacterized protein</fullName>
    </submittedName>
</protein>
<reference evidence="2" key="1">
    <citation type="submission" date="2024-06" db="EMBL/GenBank/DDBJ databases">
        <authorList>
            <person name="Liu X."/>
            <person name="Lenzi L."/>
            <person name="Haldenby T S."/>
            <person name="Uol C."/>
        </authorList>
    </citation>
    <scope>NUCLEOTIDE SEQUENCE</scope>
</reference>
<dbReference type="Proteomes" id="UP001497525">
    <property type="component" value="Unassembled WGS sequence"/>
</dbReference>
<organism evidence="2 3">
    <name type="scientific">Calicophoron daubneyi</name>
    <name type="common">Rumen fluke</name>
    <name type="synonym">Paramphistomum daubneyi</name>
    <dbReference type="NCBI Taxonomy" id="300641"/>
    <lineage>
        <taxon>Eukaryota</taxon>
        <taxon>Metazoa</taxon>
        <taxon>Spiralia</taxon>
        <taxon>Lophotrochozoa</taxon>
        <taxon>Platyhelminthes</taxon>
        <taxon>Trematoda</taxon>
        <taxon>Digenea</taxon>
        <taxon>Plagiorchiida</taxon>
        <taxon>Pronocephalata</taxon>
        <taxon>Paramphistomoidea</taxon>
        <taxon>Paramphistomidae</taxon>
        <taxon>Calicophoron</taxon>
    </lineage>
</organism>